<protein>
    <submittedName>
        <fullName evidence="1">Uncharacterized protein</fullName>
    </submittedName>
</protein>
<dbReference type="AlphaFoldDB" id="A0A9P1DM68"/>
<evidence type="ECO:0000313" key="1">
    <source>
        <dbReference type="EMBL" id="CAI4012696.1"/>
    </source>
</evidence>
<reference evidence="2" key="2">
    <citation type="submission" date="2024-04" db="EMBL/GenBank/DDBJ databases">
        <authorList>
            <person name="Chen Y."/>
            <person name="Shah S."/>
            <person name="Dougan E. K."/>
            <person name="Thang M."/>
            <person name="Chan C."/>
        </authorList>
    </citation>
    <scope>NUCLEOTIDE SEQUENCE [LARGE SCALE GENOMIC DNA]</scope>
</reference>
<gene>
    <name evidence="1" type="ORF">C1SCF055_LOCUS37730</name>
</gene>
<sequence length="191" mass="21452">MDALSWQEIIPDWNTSLRKTSPAVGLDTYLWQTERCLASISSCCTTGLDQNPEHSRRLRELLQPNLGNLFQDVLRLPKITSDCTRIKEWFERLYHDPEALSPGYAPAPFWHCAAAEIAHHLQDLRPITLLEPCSKVVAQKMLWPESSDIAMLWNAAHPGLVEDSTPGNIKGHQTRVQSCPDLVGSIRGDVS</sequence>
<dbReference type="EMBL" id="CAMXCT010005556">
    <property type="protein sequence ID" value="CAI4012696.1"/>
    <property type="molecule type" value="Genomic_DNA"/>
</dbReference>
<dbReference type="EMBL" id="CAMXCT030005556">
    <property type="protein sequence ID" value="CAL4800008.1"/>
    <property type="molecule type" value="Genomic_DNA"/>
</dbReference>
<reference evidence="1" key="1">
    <citation type="submission" date="2022-10" db="EMBL/GenBank/DDBJ databases">
        <authorList>
            <person name="Chen Y."/>
            <person name="Dougan E. K."/>
            <person name="Chan C."/>
            <person name="Rhodes N."/>
            <person name="Thang M."/>
        </authorList>
    </citation>
    <scope>NUCLEOTIDE SEQUENCE</scope>
</reference>
<evidence type="ECO:0000313" key="3">
    <source>
        <dbReference type="Proteomes" id="UP001152797"/>
    </source>
</evidence>
<evidence type="ECO:0000313" key="2">
    <source>
        <dbReference type="EMBL" id="CAL1166071.1"/>
    </source>
</evidence>
<dbReference type="Proteomes" id="UP001152797">
    <property type="component" value="Unassembled WGS sequence"/>
</dbReference>
<organism evidence="1">
    <name type="scientific">Cladocopium goreaui</name>
    <dbReference type="NCBI Taxonomy" id="2562237"/>
    <lineage>
        <taxon>Eukaryota</taxon>
        <taxon>Sar</taxon>
        <taxon>Alveolata</taxon>
        <taxon>Dinophyceae</taxon>
        <taxon>Suessiales</taxon>
        <taxon>Symbiodiniaceae</taxon>
        <taxon>Cladocopium</taxon>
    </lineage>
</organism>
<proteinExistence type="predicted"/>
<accession>A0A9P1DM68</accession>
<name>A0A9P1DM68_9DINO</name>
<comment type="caution">
    <text evidence="1">The sequence shown here is derived from an EMBL/GenBank/DDBJ whole genome shotgun (WGS) entry which is preliminary data.</text>
</comment>
<keyword evidence="3" id="KW-1185">Reference proteome</keyword>
<dbReference type="EMBL" id="CAMXCT020005556">
    <property type="protein sequence ID" value="CAL1166071.1"/>
    <property type="molecule type" value="Genomic_DNA"/>
</dbReference>